<dbReference type="Gene3D" id="3.30.1330.10">
    <property type="entry name" value="PurM-like, N-terminal domain"/>
    <property type="match status" value="2"/>
</dbReference>
<keyword evidence="7 8" id="KW-0460">Magnesium</keyword>
<dbReference type="SUPFAM" id="SSF56042">
    <property type="entry name" value="PurM C-terminal domain-like"/>
    <property type="match status" value="2"/>
</dbReference>
<dbReference type="Pfam" id="PF00586">
    <property type="entry name" value="AIRS"/>
    <property type="match status" value="2"/>
</dbReference>
<proteinExistence type="inferred from homology"/>
<feature type="binding site" evidence="8">
    <location>
        <begin position="323"/>
        <end position="325"/>
    </location>
    <ligand>
        <name>substrate</name>
    </ligand>
</feature>
<dbReference type="GO" id="GO:0006189">
    <property type="term" value="P:'de novo' IMP biosynthetic process"/>
    <property type="evidence" value="ECO:0007669"/>
    <property type="project" value="UniProtKB-UniRule"/>
</dbReference>
<feature type="active site" evidence="8">
    <location>
        <position position="56"/>
    </location>
</feature>
<evidence type="ECO:0000256" key="8">
    <source>
        <dbReference type="HAMAP-Rule" id="MF_00420"/>
    </source>
</evidence>
<dbReference type="SUPFAM" id="SSF55326">
    <property type="entry name" value="PurM N-terminal domain-like"/>
    <property type="match status" value="2"/>
</dbReference>
<dbReference type="InterPro" id="IPR036676">
    <property type="entry name" value="PurM-like_C_sf"/>
</dbReference>
<feature type="region of interest" description="Disordered" evidence="9">
    <location>
        <begin position="849"/>
        <end position="907"/>
    </location>
</feature>
<dbReference type="EMBL" id="JAVDYC010000001">
    <property type="protein sequence ID" value="MDR7323725.1"/>
    <property type="molecule type" value="Genomic_DNA"/>
</dbReference>
<dbReference type="Proteomes" id="UP001183629">
    <property type="component" value="Unassembled WGS sequence"/>
</dbReference>
<keyword evidence="3 8" id="KW-0479">Metal-binding</keyword>
<feature type="binding site" evidence="8">
    <location>
        <position position="511"/>
    </location>
    <ligand>
        <name>ATP</name>
        <dbReference type="ChEBI" id="CHEBI:30616"/>
    </ligand>
</feature>
<dbReference type="NCBIfam" id="TIGR01736">
    <property type="entry name" value="FGAM_synth_II"/>
    <property type="match status" value="1"/>
</dbReference>
<name>A0AAE4CT55_9ACTN</name>
<keyword evidence="4 8" id="KW-0547">Nucleotide-binding</keyword>
<dbReference type="FunFam" id="3.30.1330.10:FF:000004">
    <property type="entry name" value="Phosphoribosylformylglycinamidine synthase subunit PurL"/>
    <property type="match status" value="1"/>
</dbReference>
<dbReference type="InterPro" id="IPR010074">
    <property type="entry name" value="PRibForGlyAmidine_synth_PurL"/>
</dbReference>
<feature type="binding site" evidence="8">
    <location>
        <position position="126"/>
    </location>
    <ligand>
        <name>substrate</name>
    </ligand>
</feature>
<keyword evidence="2 8" id="KW-0436">Ligase</keyword>
<dbReference type="GO" id="GO:0000287">
    <property type="term" value="F:magnesium ion binding"/>
    <property type="evidence" value="ECO:0007669"/>
    <property type="project" value="UniProtKB-UniRule"/>
</dbReference>
<evidence type="ECO:0000259" key="12">
    <source>
        <dbReference type="Pfam" id="PF18072"/>
    </source>
</evidence>
<evidence type="ECO:0000256" key="6">
    <source>
        <dbReference type="ARBA" id="ARBA00022840"/>
    </source>
</evidence>
<dbReference type="CDD" id="cd02203">
    <property type="entry name" value="PurL_repeat1"/>
    <property type="match status" value="1"/>
</dbReference>
<feature type="binding site" evidence="8">
    <location>
        <position position="103"/>
    </location>
    <ligand>
        <name>Mg(2+)</name>
        <dbReference type="ChEBI" id="CHEBI:18420"/>
        <label>1</label>
    </ligand>
</feature>
<feature type="domain" description="PurM-like C-terminal" evidence="11">
    <location>
        <begin position="591"/>
        <end position="731"/>
    </location>
</feature>
<evidence type="ECO:0000256" key="3">
    <source>
        <dbReference type="ARBA" id="ARBA00022723"/>
    </source>
</evidence>
<feature type="binding site" evidence="8">
    <location>
        <position position="127"/>
    </location>
    <ligand>
        <name>Mg(2+)</name>
        <dbReference type="ChEBI" id="CHEBI:18420"/>
        <label>2</label>
    </ligand>
</feature>
<feature type="binding site" evidence="8">
    <location>
        <begin position="104"/>
        <end position="107"/>
    </location>
    <ligand>
        <name>substrate</name>
    </ligand>
</feature>
<feature type="domain" description="PurM-like N-terminal" evidence="10">
    <location>
        <begin position="84"/>
        <end position="198"/>
    </location>
</feature>
<gene>
    <name evidence="8" type="primary">purL</name>
    <name evidence="13" type="ORF">J2S44_003975</name>
</gene>
<comment type="similarity">
    <text evidence="8">Belongs to the FGAMS family.</text>
</comment>
<keyword evidence="14" id="KW-1185">Reference proteome</keyword>
<comment type="caution">
    <text evidence="13">The sequence shown here is derived from an EMBL/GenBank/DDBJ whole genome shotgun (WGS) entry which is preliminary data.</text>
</comment>
<evidence type="ECO:0000256" key="1">
    <source>
        <dbReference type="ARBA" id="ARBA00022490"/>
    </source>
</evidence>
<feature type="active site" description="Proton acceptor" evidence="8">
    <location>
        <position position="105"/>
    </location>
</feature>
<feature type="compositionally biased region" description="Low complexity" evidence="9">
    <location>
        <begin position="858"/>
        <end position="870"/>
    </location>
</feature>
<comment type="subcellular location">
    <subcellularLocation>
        <location evidence="8">Cytoplasm</location>
    </subcellularLocation>
</comment>
<dbReference type="InterPro" id="IPR016188">
    <property type="entry name" value="PurM-like_N"/>
</dbReference>
<evidence type="ECO:0000256" key="4">
    <source>
        <dbReference type="ARBA" id="ARBA00022741"/>
    </source>
</evidence>
<accession>A0AAE4CT55</accession>
<feature type="domain" description="Phosphoribosylformylglycinamidine synthase linker" evidence="12">
    <location>
        <begin position="21"/>
        <end position="60"/>
    </location>
</feature>
<feature type="binding site" evidence="8">
    <location>
        <position position="548"/>
    </location>
    <ligand>
        <name>ATP</name>
        <dbReference type="ChEBI" id="CHEBI:30616"/>
    </ligand>
</feature>
<evidence type="ECO:0000256" key="7">
    <source>
        <dbReference type="ARBA" id="ARBA00022842"/>
    </source>
</evidence>
<dbReference type="GO" id="GO:0005737">
    <property type="term" value="C:cytoplasm"/>
    <property type="evidence" value="ECO:0007669"/>
    <property type="project" value="UniProtKB-SubCell"/>
</dbReference>
<comment type="subunit">
    <text evidence="8">Monomer. Part of the FGAM synthase complex composed of 1 PurL, 1 PurQ and 2 PurS subunits.</text>
</comment>
<comment type="caution">
    <text evidence="8">Lacks conserved residue(s) required for the propagation of feature annotation.</text>
</comment>
<dbReference type="GO" id="GO:0005524">
    <property type="term" value="F:ATP binding"/>
    <property type="evidence" value="ECO:0007669"/>
    <property type="project" value="UniProtKB-UniRule"/>
</dbReference>
<feature type="binding site" evidence="8">
    <location>
        <position position="251"/>
    </location>
    <ligand>
        <name>substrate</name>
    </ligand>
</feature>
<dbReference type="Pfam" id="PF18072">
    <property type="entry name" value="FGAR-AT_linker"/>
    <property type="match status" value="1"/>
</dbReference>
<evidence type="ECO:0000256" key="9">
    <source>
        <dbReference type="SAM" id="MobiDB-lite"/>
    </source>
</evidence>
<dbReference type="InterPro" id="IPR041609">
    <property type="entry name" value="PurL_linker"/>
</dbReference>
<feature type="binding site" evidence="8">
    <location>
        <position position="101"/>
    </location>
    <ligand>
        <name>ATP</name>
        <dbReference type="ChEBI" id="CHEBI:30616"/>
    </ligand>
</feature>
<dbReference type="PANTHER" id="PTHR43555:SF1">
    <property type="entry name" value="PHOSPHORIBOSYLFORMYLGLYCINAMIDINE SYNTHASE SUBUNIT PURL"/>
    <property type="match status" value="1"/>
</dbReference>
<evidence type="ECO:0000256" key="5">
    <source>
        <dbReference type="ARBA" id="ARBA00022755"/>
    </source>
</evidence>
<evidence type="ECO:0000313" key="13">
    <source>
        <dbReference type="EMBL" id="MDR7323725.1"/>
    </source>
</evidence>
<keyword evidence="5 8" id="KW-0658">Purine biosynthesis</keyword>
<dbReference type="AlphaFoldDB" id="A0AAE4CT55"/>
<dbReference type="InterPro" id="IPR010918">
    <property type="entry name" value="PurM-like_C_dom"/>
</dbReference>
<reference evidence="13 14" key="1">
    <citation type="submission" date="2023-07" db="EMBL/GenBank/DDBJ databases">
        <title>Sequencing the genomes of 1000 actinobacteria strains.</title>
        <authorList>
            <person name="Klenk H.-P."/>
        </authorList>
    </citation>
    <scope>NUCLEOTIDE SEQUENCE [LARGE SCALE GENOMIC DNA]</scope>
    <source>
        <strain evidence="13 14">DSM 44711</strain>
    </source>
</reference>
<protein>
    <recommendedName>
        <fullName evidence="8">Phosphoribosylformylglycinamidine synthase subunit PurL</fullName>
        <shortName evidence="8">FGAM synthase</shortName>
        <ecNumber evidence="8">6.3.5.3</ecNumber>
    </recommendedName>
    <alternativeName>
        <fullName evidence="8">Formylglycinamide ribonucleotide amidotransferase subunit II</fullName>
        <shortName evidence="8">FGAR amidotransferase II</shortName>
        <shortName evidence="8">FGAR-AT II</shortName>
    </alternativeName>
    <alternativeName>
        <fullName evidence="8">Glutamine amidotransferase PurL</fullName>
    </alternativeName>
    <alternativeName>
        <fullName evidence="8">Phosphoribosylformylglycinamidine synthase subunit II</fullName>
    </alternativeName>
</protein>
<feature type="binding site" evidence="8">
    <location>
        <position position="551"/>
    </location>
    <ligand>
        <name>substrate</name>
    </ligand>
</feature>
<keyword evidence="6 8" id="KW-0067">ATP-binding</keyword>
<feature type="compositionally biased region" description="Polar residues" evidence="9">
    <location>
        <begin position="888"/>
        <end position="907"/>
    </location>
</feature>
<evidence type="ECO:0000259" key="11">
    <source>
        <dbReference type="Pfam" id="PF02769"/>
    </source>
</evidence>
<comment type="catalytic activity">
    <reaction evidence="8">
        <text>N(2)-formyl-N(1)-(5-phospho-beta-D-ribosyl)glycinamide + L-glutamine + ATP + H2O = 2-formamido-N(1)-(5-O-phospho-beta-D-ribosyl)acetamidine + L-glutamate + ADP + phosphate + H(+)</text>
        <dbReference type="Rhea" id="RHEA:17129"/>
        <dbReference type="ChEBI" id="CHEBI:15377"/>
        <dbReference type="ChEBI" id="CHEBI:15378"/>
        <dbReference type="ChEBI" id="CHEBI:29985"/>
        <dbReference type="ChEBI" id="CHEBI:30616"/>
        <dbReference type="ChEBI" id="CHEBI:43474"/>
        <dbReference type="ChEBI" id="CHEBI:58359"/>
        <dbReference type="ChEBI" id="CHEBI:147286"/>
        <dbReference type="ChEBI" id="CHEBI:147287"/>
        <dbReference type="ChEBI" id="CHEBI:456216"/>
        <dbReference type="EC" id="6.3.5.3"/>
    </reaction>
</comment>
<comment type="function">
    <text evidence="8">Part of the phosphoribosylformylglycinamidine synthase complex involved in the purines biosynthetic pathway. Catalyzes the ATP-dependent conversion of formylglycinamide ribonucleotide (FGAR) and glutamine to yield formylglycinamidine ribonucleotide (FGAM) and glutamate. The FGAM synthase complex is composed of three subunits. PurQ produces an ammonia molecule by converting glutamine to glutamate. PurL transfers the ammonia molecule to FGAR to form FGAM in an ATP-dependent manner. PurS interacts with PurQ and PurL and is thought to assist in the transfer of the ammonia molecule from PurQ to PurL.</text>
</comment>
<feature type="domain" description="PurM-like C-terminal" evidence="11">
    <location>
        <begin position="212"/>
        <end position="367"/>
    </location>
</feature>
<organism evidence="13 14">
    <name type="scientific">Catenuloplanes niger</name>
    <dbReference type="NCBI Taxonomy" id="587534"/>
    <lineage>
        <taxon>Bacteria</taxon>
        <taxon>Bacillati</taxon>
        <taxon>Actinomycetota</taxon>
        <taxon>Actinomycetes</taxon>
        <taxon>Micromonosporales</taxon>
        <taxon>Micromonosporaceae</taxon>
        <taxon>Catenuloplanes</taxon>
    </lineage>
</organism>
<feature type="binding site" evidence="8">
    <location>
        <position position="549"/>
    </location>
    <ligand>
        <name>Mg(2+)</name>
        <dbReference type="ChEBI" id="CHEBI:18420"/>
        <label>1</label>
    </ligand>
</feature>
<dbReference type="CDD" id="cd02204">
    <property type="entry name" value="PurL_repeat2"/>
    <property type="match status" value="1"/>
</dbReference>
<dbReference type="NCBIfam" id="NF002290">
    <property type="entry name" value="PRK01213.1"/>
    <property type="match status" value="1"/>
</dbReference>
<evidence type="ECO:0000256" key="2">
    <source>
        <dbReference type="ARBA" id="ARBA00022598"/>
    </source>
</evidence>
<feature type="binding site" evidence="8">
    <location>
        <position position="59"/>
    </location>
    <ligand>
        <name>ATP</name>
        <dbReference type="ChEBI" id="CHEBI:30616"/>
    </ligand>
</feature>
<dbReference type="InterPro" id="IPR036921">
    <property type="entry name" value="PurM-like_N_sf"/>
</dbReference>
<feature type="domain" description="PurM-like N-terminal" evidence="10">
    <location>
        <begin position="454"/>
        <end position="573"/>
    </location>
</feature>
<comment type="pathway">
    <text evidence="8">Purine metabolism; IMP biosynthesis via de novo pathway; 5-amino-1-(5-phospho-D-ribosyl)imidazole from N(2)-formyl-N(1)-(5-phospho-D-ribosyl)glycinamide: step 1/2.</text>
</comment>
<evidence type="ECO:0000259" key="10">
    <source>
        <dbReference type="Pfam" id="PF00586"/>
    </source>
</evidence>
<dbReference type="EC" id="6.3.5.3" evidence="8"/>
<dbReference type="HAMAP" id="MF_00420">
    <property type="entry name" value="PurL_2"/>
    <property type="match status" value="1"/>
</dbReference>
<dbReference type="Pfam" id="PF02769">
    <property type="entry name" value="AIRS_C"/>
    <property type="match status" value="2"/>
</dbReference>
<evidence type="ECO:0000313" key="14">
    <source>
        <dbReference type="Proteomes" id="UP001183629"/>
    </source>
</evidence>
<dbReference type="PANTHER" id="PTHR43555">
    <property type="entry name" value="PHOSPHORIBOSYLFORMYLGLYCINAMIDINE SYNTHASE SUBUNIT PURL"/>
    <property type="match status" value="1"/>
</dbReference>
<dbReference type="Gene3D" id="3.90.650.10">
    <property type="entry name" value="PurM-like C-terminal domain"/>
    <property type="match status" value="2"/>
</dbReference>
<dbReference type="GO" id="GO:0004642">
    <property type="term" value="F:phosphoribosylformylglycinamidine synthase activity"/>
    <property type="evidence" value="ECO:0007669"/>
    <property type="project" value="UniProtKB-UniRule"/>
</dbReference>
<feature type="binding site" evidence="8">
    <location>
        <position position="279"/>
    </location>
    <ligand>
        <name>Mg(2+)</name>
        <dbReference type="ChEBI" id="CHEBI:18420"/>
        <label>2</label>
    </ligand>
</feature>
<keyword evidence="1 8" id="KW-0963">Cytoplasm</keyword>
<sequence>MSAPDTVDRAGSTPEELQPFAELGLLEDEYQRIRDILGRRPTQSELAMYSIMWSEHCSYKSSKVHLKQFSEKAPKNERLLAGIGENAGVIQISDELAVTFKVESHNHPSFVEPYQGAATGVGGIVRDILAMGARPIAVMDPLRFGDAEHPDTQRVLPGVVAGVGGYGNCLGLPNIGGEVVFDPCYQGNPLVNALSIGVLPVDRLQKKEATGAGNIVVLLGAKTGRDGIGGVSVLASATFDDGSEQRRPSVQVGDPFMEKLLIESCLELYDAGLVVGIQDLGGAGLTCALTETAAAAEAGMRVWLERVPLREPSMSPHEILASESQERMLLIVAPEKLDDVLKIADKWGVLATAIGEVTDGGRLVVTWNDHMVVDVPPGSLVDDGPVYHRPMREPSDLILLRADRAETLPRPVGGDALRETVLRMIASPNLCDKTWVTEQYDRYVLGNTVLAQPEDAGVLRIDEQTGLGVALSVDGNGRYARLDPYNGAKLALAEAYRNVAVAGGKPISVTNCLNFGSPEDPTVMWQFAEAVRGLADGCQELGIAVSGGNVSFYNQTGAAAIHPTPVVGVLGLIDDVATRVPIGFTPSAHPEGDLVFLLGETRNELSGSEWAWVTHGHLGGEPPRVDLAREKALAEVLAEAARVGHLTAAHDLSDGGLIQTLVESSLRRGVGVTVELPDEFTTGSAPFVYLFSESAGRAVVAVPRGHETAFTALCDEHGLPWTAIGTTDAASDAVEVTGQFRIPLTELREAHTGTLPRLFGHVEIPSADTAFAASAAGASVAGAPVAGASVAGSSAAGAVAPGSAVPAAGSAVPASASEAVSSAASEGAAAVAAAAAVVAAVTEAQAAPIGTDPAPDSAAGAEEGLPAAAADSTQADPSGADGVVSPADTAQTETNAADQPTADGSTE</sequence>